<keyword evidence="7" id="KW-0249">Electron transport</keyword>
<proteinExistence type="inferred from homology"/>
<keyword evidence="3" id="KW-0679">Respiratory chain</keyword>
<comment type="subcellular location">
    <subcellularLocation>
        <location evidence="1">Mitochondrion inner membrane</location>
        <topology evidence="1">Single-pass membrane protein</topology>
    </subcellularLocation>
</comment>
<keyword evidence="4" id="KW-0812">Transmembrane</keyword>
<keyword evidence="8" id="KW-1133">Transmembrane helix</keyword>
<feature type="compositionally biased region" description="Polar residues" evidence="12">
    <location>
        <begin position="52"/>
        <end position="62"/>
    </location>
</feature>
<dbReference type="RefSeq" id="XP_004706193.1">
    <property type="nucleotide sequence ID" value="XM_004706136.2"/>
</dbReference>
<sequence length="132" mass="14948">MSRVLCAPAARAARALRLVSWTAQSLHSPSRGRAQARPVAHGEEEDDRNEPIQFSSSNANPSRWTVAHSLGKMQQRPWWKVLPLSFFLLALVVWCYLRQESSTDEWLREVLGEEAEPSLDHEELGPGNETRT</sequence>
<evidence type="ECO:0000313" key="14">
    <source>
        <dbReference type="RefSeq" id="XP_004706193.1"/>
    </source>
</evidence>
<evidence type="ECO:0000313" key="13">
    <source>
        <dbReference type="Proteomes" id="UP000694863"/>
    </source>
</evidence>
<feature type="region of interest" description="Disordered" evidence="12">
    <location>
        <begin position="112"/>
        <end position="132"/>
    </location>
</feature>
<evidence type="ECO:0000256" key="9">
    <source>
        <dbReference type="ARBA" id="ARBA00023128"/>
    </source>
</evidence>
<dbReference type="Proteomes" id="UP000694863">
    <property type="component" value="Unplaced"/>
</dbReference>
<evidence type="ECO:0000256" key="6">
    <source>
        <dbReference type="ARBA" id="ARBA00022792"/>
    </source>
</evidence>
<organism evidence="13 14">
    <name type="scientific">Echinops telfairi</name>
    <name type="common">Lesser hedgehog tenrec</name>
    <dbReference type="NCBI Taxonomy" id="9371"/>
    <lineage>
        <taxon>Eukaryota</taxon>
        <taxon>Metazoa</taxon>
        <taxon>Chordata</taxon>
        <taxon>Craniata</taxon>
        <taxon>Vertebrata</taxon>
        <taxon>Euteleostomi</taxon>
        <taxon>Mammalia</taxon>
        <taxon>Eutheria</taxon>
        <taxon>Afrotheria</taxon>
        <taxon>Tenrecidae</taxon>
        <taxon>Tenrecinae</taxon>
        <taxon>Echinops</taxon>
    </lineage>
</organism>
<feature type="compositionally biased region" description="Basic and acidic residues" evidence="12">
    <location>
        <begin position="118"/>
        <end position="132"/>
    </location>
</feature>
<evidence type="ECO:0000256" key="4">
    <source>
        <dbReference type="ARBA" id="ARBA00022692"/>
    </source>
</evidence>
<dbReference type="Pfam" id="PF15013">
    <property type="entry name" value="CCSMST1"/>
    <property type="match status" value="1"/>
</dbReference>
<dbReference type="GeneID" id="101657411"/>
<accession>A0ABM0IRN7</accession>
<keyword evidence="10" id="KW-0472">Membrane</keyword>
<evidence type="ECO:0000256" key="12">
    <source>
        <dbReference type="SAM" id="MobiDB-lite"/>
    </source>
</evidence>
<reference evidence="14" key="1">
    <citation type="submission" date="2025-08" db="UniProtKB">
        <authorList>
            <consortium name="RefSeq"/>
        </authorList>
    </citation>
    <scope>IDENTIFICATION</scope>
</reference>
<evidence type="ECO:0000256" key="3">
    <source>
        <dbReference type="ARBA" id="ARBA00022660"/>
    </source>
</evidence>
<keyword evidence="6" id="KW-0999">Mitochondrion inner membrane</keyword>
<feature type="region of interest" description="Disordered" evidence="12">
    <location>
        <begin position="29"/>
        <end position="62"/>
    </location>
</feature>
<evidence type="ECO:0000256" key="1">
    <source>
        <dbReference type="ARBA" id="ARBA00004434"/>
    </source>
</evidence>
<dbReference type="PRINTS" id="PR02042">
    <property type="entry name" value="CCSMST1"/>
</dbReference>
<dbReference type="PANTHER" id="PTHR35268">
    <property type="entry name" value="PROTEIN CCSMST1"/>
    <property type="match status" value="1"/>
</dbReference>
<dbReference type="PANTHER" id="PTHR35268:SF1">
    <property type="entry name" value="UBIQUINOL-CYTOCHROME-C REDUCTASE COMPLEX ASSEMBLY FACTOR 4"/>
    <property type="match status" value="1"/>
</dbReference>
<protein>
    <submittedName>
        <fullName evidence="14">Protein CCSMST1</fullName>
    </submittedName>
</protein>
<keyword evidence="13" id="KW-1185">Reference proteome</keyword>
<comment type="similarity">
    <text evidence="11">Belongs to the UQCC4 family.</text>
</comment>
<evidence type="ECO:0000256" key="8">
    <source>
        <dbReference type="ARBA" id="ARBA00022989"/>
    </source>
</evidence>
<dbReference type="InterPro" id="IPR029160">
    <property type="entry name" value="UQCC4"/>
</dbReference>
<keyword evidence="2" id="KW-0813">Transport</keyword>
<name>A0ABM0IRN7_ECHTE</name>
<evidence type="ECO:0000256" key="7">
    <source>
        <dbReference type="ARBA" id="ARBA00022982"/>
    </source>
</evidence>
<evidence type="ECO:0000256" key="2">
    <source>
        <dbReference type="ARBA" id="ARBA00022448"/>
    </source>
</evidence>
<keyword evidence="5" id="KW-0732">Signal</keyword>
<dbReference type="InterPro" id="IPR023248">
    <property type="entry name" value="UQCC4_vert"/>
</dbReference>
<evidence type="ECO:0000256" key="11">
    <source>
        <dbReference type="ARBA" id="ARBA00034713"/>
    </source>
</evidence>
<keyword evidence="9" id="KW-0496">Mitochondrion</keyword>
<gene>
    <name evidence="14" type="primary">CUNH16orf91</name>
</gene>
<evidence type="ECO:0000256" key="5">
    <source>
        <dbReference type="ARBA" id="ARBA00022729"/>
    </source>
</evidence>
<evidence type="ECO:0000256" key="10">
    <source>
        <dbReference type="ARBA" id="ARBA00023136"/>
    </source>
</evidence>